<evidence type="ECO:0000313" key="2">
    <source>
        <dbReference type="EMBL" id="GIO42493.1"/>
    </source>
</evidence>
<dbReference type="SUPFAM" id="SSF88659">
    <property type="entry name" value="Sigma3 and sigma4 domains of RNA polymerase sigma factors"/>
    <property type="match status" value="1"/>
</dbReference>
<dbReference type="InterPro" id="IPR013249">
    <property type="entry name" value="RNA_pol_sigma70_r4_t2"/>
</dbReference>
<dbReference type="InterPro" id="IPR013324">
    <property type="entry name" value="RNA_pol_sigma_r3/r4-like"/>
</dbReference>
<dbReference type="RefSeq" id="WP_301627312.1">
    <property type="nucleotide sequence ID" value="NZ_BORS01000007.1"/>
</dbReference>
<dbReference type="GO" id="GO:0003677">
    <property type="term" value="F:DNA binding"/>
    <property type="evidence" value="ECO:0007669"/>
    <property type="project" value="InterPro"/>
</dbReference>
<dbReference type="AlphaFoldDB" id="A0A920CMD1"/>
<accession>A0A920CMD1</accession>
<organism evidence="2 3">
    <name type="scientific">Paenibacillus apis</name>
    <dbReference type="NCBI Taxonomy" id="1792174"/>
    <lineage>
        <taxon>Bacteria</taxon>
        <taxon>Bacillati</taxon>
        <taxon>Bacillota</taxon>
        <taxon>Bacilli</taxon>
        <taxon>Bacillales</taxon>
        <taxon>Paenibacillaceae</taxon>
        <taxon>Paenibacillus</taxon>
    </lineage>
</organism>
<protein>
    <recommendedName>
        <fullName evidence="1">RNA polymerase sigma factor 70 region 4 type 2 domain-containing protein</fullName>
    </recommendedName>
</protein>
<dbReference type="InterPro" id="IPR036388">
    <property type="entry name" value="WH-like_DNA-bd_sf"/>
</dbReference>
<gene>
    <name evidence="2" type="ORF">J41TS4_22510</name>
</gene>
<reference evidence="2" key="1">
    <citation type="submission" date="2021-03" db="EMBL/GenBank/DDBJ databases">
        <title>Antimicrobial resistance genes in bacteria isolated from Japanese honey, and their potential for conferring macrolide and lincosamide resistance in the American foulbrood pathogen Paenibacillus larvae.</title>
        <authorList>
            <person name="Okamoto M."/>
            <person name="Kumagai M."/>
            <person name="Kanamori H."/>
            <person name="Takamatsu D."/>
        </authorList>
    </citation>
    <scope>NUCLEOTIDE SEQUENCE</scope>
    <source>
        <strain evidence="2">J41TS4</strain>
    </source>
</reference>
<dbReference type="GO" id="GO:0006352">
    <property type="term" value="P:DNA-templated transcription initiation"/>
    <property type="evidence" value="ECO:0007669"/>
    <property type="project" value="InterPro"/>
</dbReference>
<evidence type="ECO:0000313" key="3">
    <source>
        <dbReference type="Proteomes" id="UP000678895"/>
    </source>
</evidence>
<dbReference type="GO" id="GO:0016987">
    <property type="term" value="F:sigma factor activity"/>
    <property type="evidence" value="ECO:0007669"/>
    <property type="project" value="InterPro"/>
</dbReference>
<keyword evidence="3" id="KW-1185">Reference proteome</keyword>
<comment type="caution">
    <text evidence="2">The sequence shown here is derived from an EMBL/GenBank/DDBJ whole genome shotgun (WGS) entry which is preliminary data.</text>
</comment>
<dbReference type="Pfam" id="PF08281">
    <property type="entry name" value="Sigma70_r4_2"/>
    <property type="match status" value="1"/>
</dbReference>
<dbReference type="Proteomes" id="UP000678895">
    <property type="component" value="Unassembled WGS sequence"/>
</dbReference>
<dbReference type="Gene3D" id="1.10.10.10">
    <property type="entry name" value="Winged helix-like DNA-binding domain superfamily/Winged helix DNA-binding domain"/>
    <property type="match status" value="1"/>
</dbReference>
<sequence length="185" mass="21557">MQDLLKSYRETRYQLHKVKIEVDARKEYLEEQFEKSPKDDNIKIMLNEAKLECEKINWFMSNLTYAIDWLNNGFAPGPRRAIYRRSRDQRTMPIDPLYLQSYAQPAACGSPTTISDSERFRIDEALSGLSEREKQAYMLHKALGFSIYQTSQEMGGIRKSTVQKYIERANAKIEEAKISNLFLVG</sequence>
<feature type="domain" description="RNA polymerase sigma factor 70 region 4 type 2" evidence="1">
    <location>
        <begin position="120"/>
        <end position="170"/>
    </location>
</feature>
<evidence type="ECO:0000259" key="1">
    <source>
        <dbReference type="Pfam" id="PF08281"/>
    </source>
</evidence>
<name>A0A920CMD1_9BACL</name>
<proteinExistence type="predicted"/>
<dbReference type="EMBL" id="BORS01000007">
    <property type="protein sequence ID" value="GIO42493.1"/>
    <property type="molecule type" value="Genomic_DNA"/>
</dbReference>